<dbReference type="AlphaFoldDB" id="A0A4Y2TEM0"/>
<evidence type="ECO:0000256" key="1">
    <source>
        <dbReference type="SAM" id="MobiDB-lite"/>
    </source>
</evidence>
<keyword evidence="3" id="KW-1185">Reference proteome</keyword>
<dbReference type="Proteomes" id="UP000499080">
    <property type="component" value="Unassembled WGS sequence"/>
</dbReference>
<reference evidence="2 3" key="1">
    <citation type="journal article" date="2019" name="Sci. Rep.">
        <title>Orb-weaving spider Araneus ventricosus genome elucidates the spidroin gene catalogue.</title>
        <authorList>
            <person name="Kono N."/>
            <person name="Nakamura H."/>
            <person name="Ohtoshi R."/>
            <person name="Moran D.A.P."/>
            <person name="Shinohara A."/>
            <person name="Yoshida Y."/>
            <person name="Fujiwara M."/>
            <person name="Mori M."/>
            <person name="Tomita M."/>
            <person name="Arakawa K."/>
        </authorList>
    </citation>
    <scope>NUCLEOTIDE SEQUENCE [LARGE SCALE GENOMIC DNA]</scope>
</reference>
<feature type="region of interest" description="Disordered" evidence="1">
    <location>
        <begin position="58"/>
        <end position="84"/>
    </location>
</feature>
<proteinExistence type="predicted"/>
<name>A0A4Y2TEM0_ARAVE</name>
<gene>
    <name evidence="2" type="ORF">AVEN_186212_1</name>
</gene>
<dbReference type="EMBL" id="BGPR01027721">
    <property type="protein sequence ID" value="GBN98440.1"/>
    <property type="molecule type" value="Genomic_DNA"/>
</dbReference>
<feature type="region of interest" description="Disordered" evidence="1">
    <location>
        <begin position="1"/>
        <end position="45"/>
    </location>
</feature>
<organism evidence="2 3">
    <name type="scientific">Araneus ventricosus</name>
    <name type="common">Orbweaver spider</name>
    <name type="synonym">Epeira ventricosa</name>
    <dbReference type="NCBI Taxonomy" id="182803"/>
    <lineage>
        <taxon>Eukaryota</taxon>
        <taxon>Metazoa</taxon>
        <taxon>Ecdysozoa</taxon>
        <taxon>Arthropoda</taxon>
        <taxon>Chelicerata</taxon>
        <taxon>Arachnida</taxon>
        <taxon>Araneae</taxon>
        <taxon>Araneomorphae</taxon>
        <taxon>Entelegynae</taxon>
        <taxon>Araneoidea</taxon>
        <taxon>Araneidae</taxon>
        <taxon>Araneus</taxon>
    </lineage>
</organism>
<accession>A0A4Y2TEM0</accession>
<protein>
    <submittedName>
        <fullName evidence="2">Uncharacterized protein</fullName>
    </submittedName>
</protein>
<evidence type="ECO:0000313" key="2">
    <source>
        <dbReference type="EMBL" id="GBN98440.1"/>
    </source>
</evidence>
<comment type="caution">
    <text evidence="2">The sequence shown here is derived from an EMBL/GenBank/DDBJ whole genome shotgun (WGS) entry which is preliminary data.</text>
</comment>
<sequence length="84" mass="9338">MDSQPGQGGPNIRPGTPNLYKQRFQPSRPRGPTATDRDQPLDQGSIFWAKFPTFLQGSQLSRPRDPLSPHRSVTGIPSEIRSLL</sequence>
<evidence type="ECO:0000313" key="3">
    <source>
        <dbReference type="Proteomes" id="UP000499080"/>
    </source>
</evidence>